<dbReference type="PANTHER" id="PTHR47432">
    <property type="entry name" value="CELL WALL ASSEMBLY REGULATOR SMI1"/>
    <property type="match status" value="1"/>
</dbReference>
<proteinExistence type="predicted"/>
<comment type="caution">
    <text evidence="2">The sequence shown here is derived from an EMBL/GenBank/DDBJ whole genome shotgun (WGS) entry which is preliminary data.</text>
</comment>
<dbReference type="Proteomes" id="UP001597459">
    <property type="component" value="Unassembled WGS sequence"/>
</dbReference>
<sequence length="215" mass="25229">MKKTLVLITLLFSCQMTDQFPHWKAYKQLIKERFPKLADQLHPGVSKQQLTDFEHKFDITLPPAFKKFYQLHNGEKEGTGYIRRLSLLSLEQIDKELSTTRKMWETNETFNLSWYDPIVPEGAIKKMYYNPKWIPFISDQTGNFIAIDLDPGPRGIIGQIINYGADEDYHYVLGNDIDLFFKLVNKHMIDENVSPQNLRDLAHLTDYLKKMIDNK</sequence>
<name>A0ABW5N872_9FLAO</name>
<gene>
    <name evidence="2" type="ORF">ACFSTE_10415</name>
</gene>
<dbReference type="InterPro" id="IPR037883">
    <property type="entry name" value="Knr4/Smi1-like_sf"/>
</dbReference>
<dbReference type="SUPFAM" id="SSF160631">
    <property type="entry name" value="SMI1/KNR4-like"/>
    <property type="match status" value="1"/>
</dbReference>
<dbReference type="SMART" id="SM00860">
    <property type="entry name" value="SMI1_KNR4"/>
    <property type="match status" value="1"/>
</dbReference>
<dbReference type="Pfam" id="PF09346">
    <property type="entry name" value="SMI1_KNR4"/>
    <property type="match status" value="1"/>
</dbReference>
<dbReference type="InterPro" id="IPR018958">
    <property type="entry name" value="Knr4/Smi1-like_dom"/>
</dbReference>
<dbReference type="Gene3D" id="3.40.1580.10">
    <property type="entry name" value="SMI1/KNR4-like"/>
    <property type="match status" value="1"/>
</dbReference>
<dbReference type="RefSeq" id="WP_378256451.1">
    <property type="nucleotide sequence ID" value="NZ_JBHSJV010000001.1"/>
</dbReference>
<reference evidence="3" key="1">
    <citation type="journal article" date="2019" name="Int. J. Syst. Evol. Microbiol.">
        <title>The Global Catalogue of Microorganisms (GCM) 10K type strain sequencing project: providing services to taxonomists for standard genome sequencing and annotation.</title>
        <authorList>
            <consortium name="The Broad Institute Genomics Platform"/>
            <consortium name="The Broad Institute Genome Sequencing Center for Infectious Disease"/>
            <person name="Wu L."/>
            <person name="Ma J."/>
        </authorList>
    </citation>
    <scope>NUCLEOTIDE SEQUENCE [LARGE SCALE GENOMIC DNA]</scope>
    <source>
        <strain evidence="3">KCTC 42423</strain>
    </source>
</reference>
<keyword evidence="3" id="KW-1185">Reference proteome</keyword>
<evidence type="ECO:0000259" key="1">
    <source>
        <dbReference type="SMART" id="SM00860"/>
    </source>
</evidence>
<accession>A0ABW5N872</accession>
<evidence type="ECO:0000313" key="3">
    <source>
        <dbReference type="Proteomes" id="UP001597459"/>
    </source>
</evidence>
<evidence type="ECO:0000313" key="2">
    <source>
        <dbReference type="EMBL" id="MFD2591237.1"/>
    </source>
</evidence>
<dbReference type="EMBL" id="JBHULX010000017">
    <property type="protein sequence ID" value="MFD2591237.1"/>
    <property type="molecule type" value="Genomic_DNA"/>
</dbReference>
<dbReference type="InterPro" id="IPR051873">
    <property type="entry name" value="KNR4/SMI1_regulator"/>
</dbReference>
<feature type="domain" description="Knr4/Smi1-like" evidence="1">
    <location>
        <begin position="44"/>
        <end position="210"/>
    </location>
</feature>
<dbReference type="PANTHER" id="PTHR47432:SF1">
    <property type="entry name" value="CELL WALL ASSEMBLY REGULATOR SMI1"/>
    <property type="match status" value="1"/>
</dbReference>
<protein>
    <submittedName>
        <fullName evidence="2">SMI1/KNR4 family protein</fullName>
    </submittedName>
</protein>
<organism evidence="2 3">
    <name type="scientific">Aquimarina hainanensis</name>
    <dbReference type="NCBI Taxonomy" id="1578017"/>
    <lineage>
        <taxon>Bacteria</taxon>
        <taxon>Pseudomonadati</taxon>
        <taxon>Bacteroidota</taxon>
        <taxon>Flavobacteriia</taxon>
        <taxon>Flavobacteriales</taxon>
        <taxon>Flavobacteriaceae</taxon>
        <taxon>Aquimarina</taxon>
    </lineage>
</organism>